<feature type="region of interest" description="Disordered" evidence="1">
    <location>
        <begin position="37"/>
        <end position="92"/>
    </location>
</feature>
<accession>A0AAV4TDD1</accession>
<evidence type="ECO:0000313" key="2">
    <source>
        <dbReference type="EMBL" id="GIY41988.1"/>
    </source>
</evidence>
<organism evidence="2 3">
    <name type="scientific">Caerostris darwini</name>
    <dbReference type="NCBI Taxonomy" id="1538125"/>
    <lineage>
        <taxon>Eukaryota</taxon>
        <taxon>Metazoa</taxon>
        <taxon>Ecdysozoa</taxon>
        <taxon>Arthropoda</taxon>
        <taxon>Chelicerata</taxon>
        <taxon>Arachnida</taxon>
        <taxon>Araneae</taxon>
        <taxon>Araneomorphae</taxon>
        <taxon>Entelegynae</taxon>
        <taxon>Araneoidea</taxon>
        <taxon>Araneidae</taxon>
        <taxon>Caerostris</taxon>
    </lineage>
</organism>
<protein>
    <submittedName>
        <fullName evidence="2">Uncharacterized protein</fullName>
    </submittedName>
</protein>
<dbReference type="EMBL" id="BPLQ01009134">
    <property type="protein sequence ID" value="GIY41988.1"/>
    <property type="molecule type" value="Genomic_DNA"/>
</dbReference>
<dbReference type="Proteomes" id="UP001054837">
    <property type="component" value="Unassembled WGS sequence"/>
</dbReference>
<comment type="caution">
    <text evidence="2">The sequence shown here is derived from an EMBL/GenBank/DDBJ whole genome shotgun (WGS) entry which is preliminary data.</text>
</comment>
<keyword evidence="3" id="KW-1185">Reference proteome</keyword>
<sequence>MSRKRRHMGGSKKKRIRSRILQHEGVSQTDLLRTLNILPRGRPGGRRKGGQARIEFPFLIRKRDHGGREEKKEREEEAKKEKKKRNGARKRV</sequence>
<feature type="compositionally biased region" description="Basic residues" evidence="1">
    <location>
        <begin position="1"/>
        <end position="20"/>
    </location>
</feature>
<evidence type="ECO:0000256" key="1">
    <source>
        <dbReference type="SAM" id="MobiDB-lite"/>
    </source>
</evidence>
<feature type="compositionally biased region" description="Basic and acidic residues" evidence="1">
    <location>
        <begin position="66"/>
        <end position="80"/>
    </location>
</feature>
<dbReference type="AlphaFoldDB" id="A0AAV4TDD1"/>
<gene>
    <name evidence="2" type="ORF">CDAR_372621</name>
</gene>
<evidence type="ECO:0000313" key="3">
    <source>
        <dbReference type="Proteomes" id="UP001054837"/>
    </source>
</evidence>
<feature type="compositionally biased region" description="Basic residues" evidence="1">
    <location>
        <begin position="81"/>
        <end position="92"/>
    </location>
</feature>
<proteinExistence type="predicted"/>
<name>A0AAV4TDD1_9ARAC</name>
<reference evidence="2 3" key="1">
    <citation type="submission" date="2021-06" db="EMBL/GenBank/DDBJ databases">
        <title>Caerostris darwini draft genome.</title>
        <authorList>
            <person name="Kono N."/>
            <person name="Arakawa K."/>
        </authorList>
    </citation>
    <scope>NUCLEOTIDE SEQUENCE [LARGE SCALE GENOMIC DNA]</scope>
</reference>
<feature type="region of interest" description="Disordered" evidence="1">
    <location>
        <begin position="1"/>
        <end position="25"/>
    </location>
</feature>